<dbReference type="RefSeq" id="WP_114398790.1">
    <property type="nucleotide sequence ID" value="NZ_QEIM01000090.1"/>
</dbReference>
<proteinExistence type="predicted"/>
<keyword evidence="2" id="KW-1133">Transmembrane helix</keyword>
<gene>
    <name evidence="3" type="ORF">DEF24_11180</name>
</gene>
<keyword evidence="4" id="KW-1185">Reference proteome</keyword>
<keyword evidence="2" id="KW-0472">Membrane</keyword>
<feature type="region of interest" description="Disordered" evidence="1">
    <location>
        <begin position="34"/>
        <end position="66"/>
    </location>
</feature>
<sequence length="212" mass="21803">MHESSFSARGWILLGMLLLTIGLFAAFVITRSDGDAPPPESASESGAAEPSGAAEEPEGAAAAEQPQRSMAELLPLEEAAFDAALEAAVRHGAAYGTIEAGETPAAYIARLSGTATTAYAATLETSLQTTPPTEPLRESGRDYEGTAEVLQASSIGTESVTFRMALGARPAGGGAAAEEIGEYLVTASREGRSWRVSGVLDARSLEMDEGAP</sequence>
<evidence type="ECO:0000256" key="1">
    <source>
        <dbReference type="SAM" id="MobiDB-lite"/>
    </source>
</evidence>
<dbReference type="EMBL" id="QEIN01000072">
    <property type="protein sequence ID" value="RCV59059.1"/>
    <property type="molecule type" value="Genomic_DNA"/>
</dbReference>
<evidence type="ECO:0000313" key="3">
    <source>
        <dbReference type="EMBL" id="RCV59059.1"/>
    </source>
</evidence>
<evidence type="ECO:0000313" key="4">
    <source>
        <dbReference type="Proteomes" id="UP000253318"/>
    </source>
</evidence>
<accession>A0A368T6E3</accession>
<keyword evidence="2" id="KW-0812">Transmembrane</keyword>
<comment type="caution">
    <text evidence="3">The sequence shown here is derived from an EMBL/GenBank/DDBJ whole genome shotgun (WGS) entry which is preliminary data.</text>
</comment>
<evidence type="ECO:0000256" key="2">
    <source>
        <dbReference type="SAM" id="Phobius"/>
    </source>
</evidence>
<reference evidence="3 4" key="1">
    <citation type="submission" date="2018-04" db="EMBL/GenBank/DDBJ databases">
        <title>Novel actinobacteria from marine sediment.</title>
        <authorList>
            <person name="Ng Z.Y."/>
            <person name="Tan G.Y.A."/>
        </authorList>
    </citation>
    <scope>NUCLEOTIDE SEQUENCE [LARGE SCALE GENOMIC DNA]</scope>
    <source>
        <strain evidence="3 4">TPS81</strain>
    </source>
</reference>
<dbReference type="AlphaFoldDB" id="A0A368T6E3"/>
<dbReference type="Proteomes" id="UP000253318">
    <property type="component" value="Unassembled WGS sequence"/>
</dbReference>
<name>A0A368T6E3_9ACTN</name>
<protein>
    <submittedName>
        <fullName evidence="3">Uncharacterized protein</fullName>
    </submittedName>
</protein>
<feature type="compositionally biased region" description="Low complexity" evidence="1">
    <location>
        <begin position="41"/>
        <end position="64"/>
    </location>
</feature>
<feature type="transmembrane region" description="Helical" evidence="2">
    <location>
        <begin position="12"/>
        <end position="29"/>
    </location>
</feature>
<organism evidence="3 4">
    <name type="scientific">Marinitenerispora sediminis</name>
    <dbReference type="NCBI Taxonomy" id="1931232"/>
    <lineage>
        <taxon>Bacteria</taxon>
        <taxon>Bacillati</taxon>
        <taxon>Actinomycetota</taxon>
        <taxon>Actinomycetes</taxon>
        <taxon>Streptosporangiales</taxon>
        <taxon>Nocardiopsidaceae</taxon>
        <taxon>Marinitenerispora</taxon>
    </lineage>
</organism>